<name>X0SRD1_9ZZZZ</name>
<organism evidence="1">
    <name type="scientific">marine sediment metagenome</name>
    <dbReference type="NCBI Taxonomy" id="412755"/>
    <lineage>
        <taxon>unclassified sequences</taxon>
        <taxon>metagenomes</taxon>
        <taxon>ecological metagenomes</taxon>
    </lineage>
</organism>
<reference evidence="1" key="1">
    <citation type="journal article" date="2014" name="Front. Microbiol.">
        <title>High frequency of phylogenetically diverse reductive dehalogenase-homologous genes in deep subseafloor sedimentary metagenomes.</title>
        <authorList>
            <person name="Kawai M."/>
            <person name="Futagami T."/>
            <person name="Toyoda A."/>
            <person name="Takaki Y."/>
            <person name="Nishi S."/>
            <person name="Hori S."/>
            <person name="Arai W."/>
            <person name="Tsubouchi T."/>
            <person name="Morono Y."/>
            <person name="Uchiyama I."/>
            <person name="Ito T."/>
            <person name="Fujiyama A."/>
            <person name="Inagaki F."/>
            <person name="Takami H."/>
        </authorList>
    </citation>
    <scope>NUCLEOTIDE SEQUENCE</scope>
    <source>
        <strain evidence="1">Expedition CK06-06</strain>
    </source>
</reference>
<dbReference type="SUPFAM" id="SSF53901">
    <property type="entry name" value="Thiolase-like"/>
    <property type="match status" value="1"/>
</dbReference>
<dbReference type="EMBL" id="BARS01007059">
    <property type="protein sequence ID" value="GAF77701.1"/>
    <property type="molecule type" value="Genomic_DNA"/>
</dbReference>
<protein>
    <recommendedName>
        <fullName evidence="2">Beta-ketoacyl-[acyl-carrier-protein] synthase III N-terminal domain-containing protein</fullName>
    </recommendedName>
</protein>
<feature type="non-terminal residue" evidence="1">
    <location>
        <position position="108"/>
    </location>
</feature>
<dbReference type="InterPro" id="IPR016039">
    <property type="entry name" value="Thiolase-like"/>
</dbReference>
<proteinExistence type="predicted"/>
<dbReference type="Gene3D" id="3.40.47.10">
    <property type="match status" value="1"/>
</dbReference>
<gene>
    <name evidence="1" type="ORF">S01H1_13668</name>
</gene>
<dbReference type="GO" id="GO:0016746">
    <property type="term" value="F:acyltransferase activity"/>
    <property type="evidence" value="ECO:0007669"/>
    <property type="project" value="UniProtKB-KW"/>
</dbReference>
<evidence type="ECO:0000313" key="1">
    <source>
        <dbReference type="EMBL" id="GAF77701.1"/>
    </source>
</evidence>
<dbReference type="AlphaFoldDB" id="X0SRD1"/>
<accession>X0SRD1</accession>
<dbReference type="PANTHER" id="PTHR34069:SF2">
    <property type="entry name" value="BETA-KETOACYL-[ACYL-CARRIER-PROTEIN] SYNTHASE III"/>
    <property type="match status" value="1"/>
</dbReference>
<sequence length="108" mass="11722">MAKKHLRILGTGSYLPERRVTNADLEGMVRNFDPEKAGKSFVPWAEDVTGIRERRFAGDETVEDMAREASLRAMKAAGTAPGDIQFIIACSFTPSCAIPNMACTLGGM</sequence>
<comment type="caution">
    <text evidence="1">The sequence shown here is derived from an EMBL/GenBank/DDBJ whole genome shotgun (WGS) entry which is preliminary data.</text>
</comment>
<evidence type="ECO:0008006" key="2">
    <source>
        <dbReference type="Google" id="ProtNLM"/>
    </source>
</evidence>
<dbReference type="PANTHER" id="PTHR34069">
    <property type="entry name" value="3-OXOACYL-[ACYL-CARRIER-PROTEIN] SYNTHASE 3"/>
    <property type="match status" value="1"/>
</dbReference>
<dbReference type="GO" id="GO:0044550">
    <property type="term" value="P:secondary metabolite biosynthetic process"/>
    <property type="evidence" value="ECO:0007669"/>
    <property type="project" value="TreeGrafter"/>
</dbReference>